<keyword evidence="2" id="KW-1185">Reference proteome</keyword>
<name>A0ABQ9CXW6_9PASS</name>
<accession>A0ABQ9CXW6</accession>
<comment type="caution">
    <text evidence="1">The sequence shown here is derived from an EMBL/GenBank/DDBJ whole genome shotgun (WGS) entry which is preliminary data.</text>
</comment>
<evidence type="ECO:0000313" key="2">
    <source>
        <dbReference type="Proteomes" id="UP001145742"/>
    </source>
</evidence>
<reference evidence="1" key="1">
    <citation type="submission" date="2019-10" db="EMBL/GenBank/DDBJ databases">
        <authorList>
            <person name="Soares A.E.R."/>
            <person name="Aleixo A."/>
            <person name="Schneider P."/>
            <person name="Miyaki C.Y."/>
            <person name="Schneider M.P."/>
            <person name="Mello C."/>
            <person name="Vasconcelos A.T.R."/>
        </authorList>
    </citation>
    <scope>NUCLEOTIDE SEQUENCE</scope>
    <source>
        <tissue evidence="1">Muscle</tissue>
    </source>
</reference>
<sequence>MPFVEIKANNVSVKKMRTHENLCETSTKQEMLRGAALKVRVKSERRLGWDTEEKTPDTDITWTMGRMGIIFRATGKEEDYSQKKKRQDSSFLAKKIAINLQDKSRYNSNDGLFSRGIVGKVSFTTLEKSRDCQLVYVAHTHNVYYTRLFYGAFQRSTKISVYRAIVLSALLYESESRVIYRHHLWLLKHFHQRCLRTIHWTDYMTNVSVLEQAGVSSMEAMLMRTELRWAGHVSRMGDHRLPKIVLYGELATGCRKRGAPKKRYKDSLKQHLSLGHIDCHQWSTLASSRDSWRHTIHDAASSFENARRVSLEEKRKQRKNHVLPIPPGGDFLLCLLQPDLPIPHQPFKPPVHLQQAWGVPFSNLCS</sequence>
<evidence type="ECO:0000313" key="1">
    <source>
        <dbReference type="EMBL" id="KAJ7408048.1"/>
    </source>
</evidence>
<dbReference type="PANTHER" id="PTHR47027:SF30">
    <property type="entry name" value="THAP-TYPE DOMAIN-CONTAINING PROTEIN"/>
    <property type="match status" value="1"/>
</dbReference>
<organism evidence="1 2">
    <name type="scientific">Willisornis vidua</name>
    <name type="common">Xingu scale-backed antbird</name>
    <dbReference type="NCBI Taxonomy" id="1566151"/>
    <lineage>
        <taxon>Eukaryota</taxon>
        <taxon>Metazoa</taxon>
        <taxon>Chordata</taxon>
        <taxon>Craniata</taxon>
        <taxon>Vertebrata</taxon>
        <taxon>Euteleostomi</taxon>
        <taxon>Archelosauria</taxon>
        <taxon>Archosauria</taxon>
        <taxon>Dinosauria</taxon>
        <taxon>Saurischia</taxon>
        <taxon>Theropoda</taxon>
        <taxon>Coelurosauria</taxon>
        <taxon>Aves</taxon>
        <taxon>Neognathae</taxon>
        <taxon>Neoaves</taxon>
        <taxon>Telluraves</taxon>
        <taxon>Australaves</taxon>
        <taxon>Passeriformes</taxon>
        <taxon>Thamnophilidae</taxon>
        <taxon>Willisornis</taxon>
    </lineage>
</organism>
<dbReference type="PANTHER" id="PTHR47027">
    <property type="entry name" value="REVERSE TRANSCRIPTASE DOMAIN-CONTAINING PROTEIN"/>
    <property type="match status" value="1"/>
</dbReference>
<gene>
    <name evidence="1" type="ORF">WISP_122961</name>
</gene>
<dbReference type="Proteomes" id="UP001145742">
    <property type="component" value="Unassembled WGS sequence"/>
</dbReference>
<protein>
    <submittedName>
        <fullName evidence="1">Uncharacterized protein</fullName>
    </submittedName>
</protein>
<dbReference type="EMBL" id="WHWB01034567">
    <property type="protein sequence ID" value="KAJ7408048.1"/>
    <property type="molecule type" value="Genomic_DNA"/>
</dbReference>
<proteinExistence type="predicted"/>